<organism evidence="3 4">
    <name type="scientific">Mitsuokella multacida DSM 20544</name>
    <dbReference type="NCBI Taxonomy" id="500635"/>
    <lineage>
        <taxon>Bacteria</taxon>
        <taxon>Bacillati</taxon>
        <taxon>Bacillota</taxon>
        <taxon>Negativicutes</taxon>
        <taxon>Selenomonadales</taxon>
        <taxon>Selenomonadaceae</taxon>
        <taxon>Mitsuokella</taxon>
    </lineage>
</organism>
<comment type="caution">
    <text evidence="3">The sequence shown here is derived from an EMBL/GenBank/DDBJ whole genome shotgun (WGS) entry which is preliminary data.</text>
</comment>
<keyword evidence="4" id="KW-1185">Reference proteome</keyword>
<dbReference type="EMBL" id="ABWK02000012">
    <property type="protein sequence ID" value="EEX69077.1"/>
    <property type="molecule type" value="Genomic_DNA"/>
</dbReference>
<accession>C9KLR3</accession>
<dbReference type="SUPFAM" id="SSF143011">
    <property type="entry name" value="RelE-like"/>
    <property type="match status" value="1"/>
</dbReference>
<protein>
    <submittedName>
        <fullName evidence="3">Addiction module toxin, RelE/StbE family</fullName>
    </submittedName>
</protein>
<dbReference type="STRING" id="500635.MITSMUL_04147"/>
<evidence type="ECO:0000313" key="3">
    <source>
        <dbReference type="EMBL" id="EEX69077.1"/>
    </source>
</evidence>
<evidence type="ECO:0000256" key="2">
    <source>
        <dbReference type="PIRSR" id="PIRSR006156-1"/>
    </source>
</evidence>
<dbReference type="PANTHER" id="PTHR40588:SF1">
    <property type="entry name" value="MRNA INTERFERASE TOXIN YAFQ"/>
    <property type="match status" value="1"/>
</dbReference>
<dbReference type="GO" id="GO:0006402">
    <property type="term" value="P:mRNA catabolic process"/>
    <property type="evidence" value="ECO:0007669"/>
    <property type="project" value="TreeGrafter"/>
</dbReference>
<dbReference type="InterPro" id="IPR007712">
    <property type="entry name" value="RelE/ParE_toxin"/>
</dbReference>
<dbReference type="PIRSF" id="PIRSF006156">
    <property type="entry name" value="YafQ"/>
    <property type="match status" value="1"/>
</dbReference>
<evidence type="ECO:0000256" key="1">
    <source>
        <dbReference type="ARBA" id="ARBA00022649"/>
    </source>
</evidence>
<name>C9KLR3_9FIRM</name>
<dbReference type="NCBIfam" id="TIGR02385">
    <property type="entry name" value="RelE_StbE"/>
    <property type="match status" value="1"/>
</dbReference>
<dbReference type="PATRIC" id="fig|500635.8.peg.511"/>
<dbReference type="PANTHER" id="PTHR40588">
    <property type="entry name" value="MRNA INTERFERASE TOXIN YAFQ"/>
    <property type="match status" value="1"/>
</dbReference>
<dbReference type="GO" id="GO:0004521">
    <property type="term" value="F:RNA endonuclease activity"/>
    <property type="evidence" value="ECO:0007669"/>
    <property type="project" value="TreeGrafter"/>
</dbReference>
<dbReference type="HOGENOM" id="CLU_161929_6_1_9"/>
<evidence type="ECO:0000313" key="4">
    <source>
        <dbReference type="Proteomes" id="UP000003671"/>
    </source>
</evidence>
<gene>
    <name evidence="3" type="ORF">MITSMUL_04147</name>
</gene>
<dbReference type="Gene3D" id="3.30.2310.20">
    <property type="entry name" value="RelE-like"/>
    <property type="match status" value="1"/>
</dbReference>
<reference evidence="3" key="1">
    <citation type="submission" date="2009-09" db="EMBL/GenBank/DDBJ databases">
        <authorList>
            <person name="Weinstock G."/>
            <person name="Sodergren E."/>
            <person name="Clifton S."/>
            <person name="Fulton L."/>
            <person name="Fulton B."/>
            <person name="Courtney L."/>
            <person name="Fronick C."/>
            <person name="Harrison M."/>
            <person name="Strong C."/>
            <person name="Farmer C."/>
            <person name="Delahaunty K."/>
            <person name="Markovic C."/>
            <person name="Hall O."/>
            <person name="Minx P."/>
            <person name="Tomlinson C."/>
            <person name="Mitreva M."/>
            <person name="Nelson J."/>
            <person name="Hou S."/>
            <person name="Wollam A."/>
            <person name="Pepin K.H."/>
            <person name="Johnson M."/>
            <person name="Bhonagiri V."/>
            <person name="Nash W.E."/>
            <person name="Warren W."/>
            <person name="Chinwalla A."/>
            <person name="Mardis E.R."/>
            <person name="Wilson R.K."/>
        </authorList>
    </citation>
    <scope>NUCLEOTIDE SEQUENCE [LARGE SCALE GENOMIC DNA]</scope>
    <source>
        <strain evidence="3">DSM 20544</strain>
    </source>
</reference>
<dbReference type="Proteomes" id="UP000003671">
    <property type="component" value="Unassembled WGS sequence"/>
</dbReference>
<keyword evidence="1" id="KW-1277">Toxin-antitoxin system</keyword>
<dbReference type="eggNOG" id="COG3041">
    <property type="taxonomic scope" value="Bacteria"/>
</dbReference>
<dbReference type="AlphaFoldDB" id="C9KLR3"/>
<dbReference type="GO" id="GO:0006415">
    <property type="term" value="P:translational termination"/>
    <property type="evidence" value="ECO:0007669"/>
    <property type="project" value="TreeGrafter"/>
</dbReference>
<dbReference type="InterPro" id="IPR004386">
    <property type="entry name" value="Toxin_YafQ-like"/>
</dbReference>
<dbReference type="InterPro" id="IPR035093">
    <property type="entry name" value="RelE/ParE_toxin_dom_sf"/>
</dbReference>
<proteinExistence type="predicted"/>
<feature type="active site" description="Proton donor" evidence="2">
    <location>
        <position position="46"/>
    </location>
</feature>
<dbReference type="Pfam" id="PF15738">
    <property type="entry name" value="YafQ_toxin"/>
    <property type="match status" value="1"/>
</dbReference>
<sequence length="53" mass="6346">MQKYRDHALSGEYMGYRECHILSNWLLIYKIIEDRLILVLARTGTHDDVFKGY</sequence>